<evidence type="ECO:0000313" key="5">
    <source>
        <dbReference type="Proteomes" id="UP000503088"/>
    </source>
</evidence>
<accession>A0A7D3YAQ8</accession>
<reference evidence="4 5" key="1">
    <citation type="submission" date="2020-01" db="EMBL/GenBank/DDBJ databases">
        <authorList>
            <person name="Gulvik C.A."/>
            <person name="Batra D.G."/>
        </authorList>
    </citation>
    <scope>NUCLEOTIDE SEQUENCE [LARGE SCALE GENOMIC DNA]</scope>
    <source>
        <strain evidence="4 5">W9323</strain>
    </source>
</reference>
<evidence type="ECO:0000256" key="2">
    <source>
        <dbReference type="ARBA" id="ARBA00024325"/>
    </source>
</evidence>
<comment type="similarity">
    <text evidence="3">Belongs to the CotF family.</text>
</comment>
<protein>
    <submittedName>
        <fullName evidence="4">Spore coat protein</fullName>
    </submittedName>
</protein>
<evidence type="ECO:0000256" key="3">
    <source>
        <dbReference type="ARBA" id="ARBA00024344"/>
    </source>
</evidence>
<dbReference type="EMBL" id="CP048104">
    <property type="protein sequence ID" value="QKG85021.1"/>
    <property type="molecule type" value="Genomic_DNA"/>
</dbReference>
<dbReference type="InterPro" id="IPR012851">
    <property type="entry name" value="Spore_coat_CotF-like"/>
</dbReference>
<dbReference type="KEGG" id="kpul:GXN76_11445"/>
<organism evidence="4 5">
    <name type="scientific">Kroppenstedtia pulmonis</name>
    <dbReference type="NCBI Taxonomy" id="1380685"/>
    <lineage>
        <taxon>Bacteria</taxon>
        <taxon>Bacillati</taxon>
        <taxon>Bacillota</taxon>
        <taxon>Bacilli</taxon>
        <taxon>Bacillales</taxon>
        <taxon>Thermoactinomycetaceae</taxon>
        <taxon>Kroppenstedtia</taxon>
    </lineage>
</organism>
<sequence length="170" mass="19292">MEAQVQQKSEAGHLAWHETLDMHELVAFQSVSLIKLKKSIHKVKDTELRKLYAFSIQALSKNLRELLAFYPAAPHVRKEDQTGDHQEISFYAGDLLGMAKTSVRSYAIAITETATPALRQVLAKHLMSSVQMHGMVFYYMLQRGLYPSYDLNQLLDTDVKNATKALSMSY</sequence>
<comment type="subcellular location">
    <subcellularLocation>
        <location evidence="2">Spore coat</location>
    </subcellularLocation>
</comment>
<dbReference type="PANTHER" id="PTHR39183:SF1">
    <property type="entry name" value="SPORE COAT PROTEIN F-LIKE PROTEIN YHCQ"/>
    <property type="match status" value="1"/>
</dbReference>
<name>A0A7D3YAQ8_9BACL</name>
<dbReference type="GO" id="GO:0030435">
    <property type="term" value="P:sporulation resulting in formation of a cellular spore"/>
    <property type="evidence" value="ECO:0007669"/>
    <property type="project" value="UniProtKB-KW"/>
</dbReference>
<keyword evidence="5" id="KW-1185">Reference proteome</keyword>
<dbReference type="Proteomes" id="UP000503088">
    <property type="component" value="Chromosome"/>
</dbReference>
<dbReference type="RefSeq" id="WP_173223283.1">
    <property type="nucleotide sequence ID" value="NZ_CP048104.1"/>
</dbReference>
<dbReference type="Gene3D" id="1.20.1260.10">
    <property type="match status" value="1"/>
</dbReference>
<dbReference type="PANTHER" id="PTHR39183">
    <property type="entry name" value="SPORE COAT PROTEIN F-LIKE PROTEIN YHCQ"/>
    <property type="match status" value="1"/>
</dbReference>
<keyword evidence="1" id="KW-0749">Sporulation</keyword>
<dbReference type="AlphaFoldDB" id="A0A7D3YAQ8"/>
<evidence type="ECO:0000313" key="4">
    <source>
        <dbReference type="EMBL" id="QKG85021.1"/>
    </source>
</evidence>
<dbReference type="InterPro" id="IPR012347">
    <property type="entry name" value="Ferritin-like"/>
</dbReference>
<keyword evidence="4" id="KW-0946">Virion</keyword>
<gene>
    <name evidence="4" type="ORF">GXN76_11445</name>
</gene>
<proteinExistence type="inferred from homology"/>
<evidence type="ECO:0000256" key="1">
    <source>
        <dbReference type="ARBA" id="ARBA00022969"/>
    </source>
</evidence>
<dbReference type="Pfam" id="PF07875">
    <property type="entry name" value="Coat_F"/>
    <property type="match status" value="1"/>
</dbReference>
<keyword evidence="4" id="KW-0167">Capsid protein</keyword>